<proteinExistence type="predicted"/>
<organism evidence="1 2">
    <name type="scientific">Bradyrhizobium diazoefficiens SEMIA 5080</name>
    <dbReference type="NCBI Taxonomy" id="754504"/>
    <lineage>
        <taxon>Bacteria</taxon>
        <taxon>Pseudomonadati</taxon>
        <taxon>Pseudomonadota</taxon>
        <taxon>Alphaproteobacteria</taxon>
        <taxon>Hyphomicrobiales</taxon>
        <taxon>Nitrobacteraceae</taxon>
        <taxon>Bradyrhizobium</taxon>
    </lineage>
</organism>
<dbReference type="Gene3D" id="3.10.450.50">
    <property type="match status" value="1"/>
</dbReference>
<sequence>MGMMRSSYASLNRTNEFVRDAGNRFRAVPGARREGNVVAFYWEMLPANADTVLGKGLEFVVVSDAGKIVQDYQFYPA</sequence>
<protein>
    <recommendedName>
        <fullName evidence="3">SnoaL-like domain-containing protein</fullName>
    </recommendedName>
</protein>
<evidence type="ECO:0008006" key="3">
    <source>
        <dbReference type="Google" id="ProtNLM"/>
    </source>
</evidence>
<dbReference type="SUPFAM" id="SSF54427">
    <property type="entry name" value="NTF2-like"/>
    <property type="match status" value="1"/>
</dbReference>
<comment type="caution">
    <text evidence="1">The sequence shown here is derived from an EMBL/GenBank/DDBJ whole genome shotgun (WGS) entry which is preliminary data.</text>
</comment>
<gene>
    <name evidence="1" type="ORF">BJA5080_00542</name>
</gene>
<evidence type="ECO:0000313" key="1">
    <source>
        <dbReference type="EMBL" id="KGJ68558.1"/>
    </source>
</evidence>
<dbReference type="EMBL" id="ADOU02000004">
    <property type="protein sequence ID" value="KGJ68558.1"/>
    <property type="molecule type" value="Genomic_DNA"/>
</dbReference>
<dbReference type="AlphaFoldDB" id="A0A837CHT2"/>
<dbReference type="InterPro" id="IPR032710">
    <property type="entry name" value="NTF2-like_dom_sf"/>
</dbReference>
<name>A0A837CHT2_9BRAD</name>
<dbReference type="Proteomes" id="UP000024900">
    <property type="component" value="Unassembled WGS sequence"/>
</dbReference>
<accession>A0A837CHT2</accession>
<evidence type="ECO:0000313" key="2">
    <source>
        <dbReference type="Proteomes" id="UP000024900"/>
    </source>
</evidence>
<reference evidence="1 2" key="1">
    <citation type="journal article" date="2014" name="BMC Genomics">
        <title>Comparative genomics of Bradyrhizobium japonicum CPAC 15 and Bradyrhizobium diazoefficiens CPAC 7: elite model strains for understanding symbiotic performance with soybean.</title>
        <authorList>
            <person name="Siqueira A.F."/>
            <person name="Ormeno-Orrillo E."/>
            <person name="Souza R.C."/>
            <person name="Rodrigues E.P."/>
            <person name="Almeida L.G."/>
            <person name="Barcellos F.G."/>
            <person name="Batista J.S."/>
            <person name="Nakatami A.S."/>
            <person name="Martinez-Romero E."/>
            <person name="Vasconcelos A.T."/>
            <person name="Hungria M."/>
        </authorList>
    </citation>
    <scope>NUCLEOTIDE SEQUENCE [LARGE SCALE GENOMIC DNA]</scope>
    <source>
        <strain evidence="1 2">SEMIA 5080</strain>
    </source>
</reference>